<organism evidence="2 3">
    <name type="scientific">Romanomermis culicivorax</name>
    <name type="common">Nematode worm</name>
    <dbReference type="NCBI Taxonomy" id="13658"/>
    <lineage>
        <taxon>Eukaryota</taxon>
        <taxon>Metazoa</taxon>
        <taxon>Ecdysozoa</taxon>
        <taxon>Nematoda</taxon>
        <taxon>Enoplea</taxon>
        <taxon>Dorylaimia</taxon>
        <taxon>Mermithida</taxon>
        <taxon>Mermithoidea</taxon>
        <taxon>Mermithidae</taxon>
        <taxon>Romanomermis</taxon>
    </lineage>
</organism>
<feature type="compositionally biased region" description="Basic and acidic residues" evidence="1">
    <location>
        <begin position="62"/>
        <end position="83"/>
    </location>
</feature>
<dbReference type="Proteomes" id="UP000887565">
    <property type="component" value="Unplaced"/>
</dbReference>
<proteinExistence type="predicted"/>
<evidence type="ECO:0000313" key="3">
    <source>
        <dbReference type="WBParaSite" id="nRc.2.0.1.t01227-RA"/>
    </source>
</evidence>
<feature type="compositionally biased region" description="Polar residues" evidence="1">
    <location>
        <begin position="52"/>
        <end position="61"/>
    </location>
</feature>
<feature type="region of interest" description="Disordered" evidence="1">
    <location>
        <begin position="1"/>
        <end position="23"/>
    </location>
</feature>
<evidence type="ECO:0000256" key="1">
    <source>
        <dbReference type="SAM" id="MobiDB-lite"/>
    </source>
</evidence>
<evidence type="ECO:0000313" key="2">
    <source>
        <dbReference type="Proteomes" id="UP000887565"/>
    </source>
</evidence>
<name>A0A915HGT4_ROMCU</name>
<dbReference type="WBParaSite" id="nRc.2.0.1.t01227-RA">
    <property type="protein sequence ID" value="nRc.2.0.1.t01227-RA"/>
    <property type="gene ID" value="nRc.2.0.1.g01227"/>
</dbReference>
<protein>
    <submittedName>
        <fullName evidence="3">Uncharacterized protein</fullName>
    </submittedName>
</protein>
<sequence length="133" mass="14706">MTSSTEYVELASGRQTNHDEEQGINQEIAQLFWNNNNGDIVAETEKALEATSTCSPLSNDEINNREKERIIGDNNKNEREVSREERIDHFTSIADLSTASANEKGADELEGNVAVLIETEVTSSVFSSANQNK</sequence>
<feature type="region of interest" description="Disordered" evidence="1">
    <location>
        <begin position="52"/>
        <end position="83"/>
    </location>
</feature>
<accession>A0A915HGT4</accession>
<keyword evidence="2" id="KW-1185">Reference proteome</keyword>
<reference evidence="3" key="1">
    <citation type="submission" date="2022-11" db="UniProtKB">
        <authorList>
            <consortium name="WormBaseParasite"/>
        </authorList>
    </citation>
    <scope>IDENTIFICATION</scope>
</reference>
<dbReference type="AlphaFoldDB" id="A0A915HGT4"/>